<dbReference type="PANTHER" id="PTHR30450">
    <property type="entry name" value="ABC TRANSPORTER PERMEASE"/>
    <property type="match status" value="1"/>
</dbReference>
<dbReference type="SUPFAM" id="SSF161098">
    <property type="entry name" value="MetI-like"/>
    <property type="match status" value="1"/>
</dbReference>
<gene>
    <name evidence="13" type="ORF">SAMN05216247_102339</name>
</gene>
<evidence type="ECO:0000256" key="9">
    <source>
        <dbReference type="ARBA" id="ARBA00039779"/>
    </source>
</evidence>
<dbReference type="NCBIfam" id="TIGR01726">
    <property type="entry name" value="HEQRo_perm_3TM"/>
    <property type="match status" value="1"/>
</dbReference>
<evidence type="ECO:0000313" key="14">
    <source>
        <dbReference type="Proteomes" id="UP000182902"/>
    </source>
</evidence>
<dbReference type="PANTHER" id="PTHR30450:SF5">
    <property type="entry name" value="HISTIDINE TRANSPORT SYSTEM PERMEASE PROTEIN HISM"/>
    <property type="match status" value="1"/>
</dbReference>
<evidence type="ECO:0000313" key="13">
    <source>
        <dbReference type="EMBL" id="SDX97848.1"/>
    </source>
</evidence>
<keyword evidence="3 11" id="KW-0813">Transport</keyword>
<proteinExistence type="inferred from homology"/>
<sequence length="254" mass="28340">MIDLLQTYWQSFLWTDGQQWSGVVVTLLLLIVATLGGFVLSIPLALGRVSSSRSLSAVIWLYTYTFRTTPLYVQLLIIYSGLYSLSFIQNTALLNSFFRDAYCCTLFAFVLNECAYMTEILVGSIRASNRGEVEAGRAFGLSATVLNLKVILPSALRRALPAYSNEVIFMLHGTTLAFTATVPDILKVARDVNAETYATFSTYGLASLLYLMISFCIIAGFNRAEKRWLRHLKPRVAKNTPEHPVPTIKEGRLV</sequence>
<keyword evidence="5 11" id="KW-0812">Transmembrane</keyword>
<dbReference type="InterPro" id="IPR051322">
    <property type="entry name" value="AA_ABC_Transporter_Permease"/>
</dbReference>
<comment type="subcellular location">
    <subcellularLocation>
        <location evidence="1">Cell inner membrane</location>
        <topology evidence="1">Multi-pass membrane protein</topology>
    </subcellularLocation>
    <subcellularLocation>
        <location evidence="11">Cell membrane</location>
        <topology evidence="11">Multi-pass membrane protein</topology>
    </subcellularLocation>
</comment>
<name>A0A1H3G586_9PSED</name>
<evidence type="ECO:0000256" key="6">
    <source>
        <dbReference type="ARBA" id="ARBA00022970"/>
    </source>
</evidence>
<protein>
    <recommendedName>
        <fullName evidence="9">Histidine/lysine/arginine/ornithine transport system permease protein HisM</fullName>
    </recommendedName>
</protein>
<dbReference type="CDD" id="cd06261">
    <property type="entry name" value="TM_PBP2"/>
    <property type="match status" value="1"/>
</dbReference>
<dbReference type="NCBIfam" id="NF011651">
    <property type="entry name" value="PRK15069.1"/>
    <property type="match status" value="1"/>
</dbReference>
<dbReference type="InterPro" id="IPR010065">
    <property type="entry name" value="AA_ABC_transptr_permease_3TM"/>
</dbReference>
<dbReference type="AlphaFoldDB" id="A0A1H3G586"/>
<evidence type="ECO:0000256" key="4">
    <source>
        <dbReference type="ARBA" id="ARBA00022475"/>
    </source>
</evidence>
<keyword evidence="4" id="KW-1003">Cell membrane</keyword>
<feature type="domain" description="ABC transmembrane type-1" evidence="12">
    <location>
        <begin position="23"/>
        <end position="221"/>
    </location>
</feature>
<dbReference type="EMBL" id="FNOX01000002">
    <property type="protein sequence ID" value="SDX97848.1"/>
    <property type="molecule type" value="Genomic_DNA"/>
</dbReference>
<keyword evidence="8 11" id="KW-0472">Membrane</keyword>
<dbReference type="InterPro" id="IPR000515">
    <property type="entry name" value="MetI-like"/>
</dbReference>
<evidence type="ECO:0000256" key="7">
    <source>
        <dbReference type="ARBA" id="ARBA00022989"/>
    </source>
</evidence>
<evidence type="ECO:0000256" key="3">
    <source>
        <dbReference type="ARBA" id="ARBA00022448"/>
    </source>
</evidence>
<evidence type="ECO:0000256" key="11">
    <source>
        <dbReference type="RuleBase" id="RU363032"/>
    </source>
</evidence>
<evidence type="ECO:0000256" key="8">
    <source>
        <dbReference type="ARBA" id="ARBA00023136"/>
    </source>
</evidence>
<feature type="transmembrane region" description="Helical" evidence="11">
    <location>
        <begin position="198"/>
        <end position="221"/>
    </location>
</feature>
<dbReference type="PROSITE" id="PS50928">
    <property type="entry name" value="ABC_TM1"/>
    <property type="match status" value="1"/>
</dbReference>
<comment type="similarity">
    <text evidence="2">Belongs to the binding-protein-dependent transport system permease family. HisMQ subfamily.</text>
</comment>
<dbReference type="InterPro" id="IPR035906">
    <property type="entry name" value="MetI-like_sf"/>
</dbReference>
<dbReference type="Pfam" id="PF00528">
    <property type="entry name" value="BPD_transp_1"/>
    <property type="match status" value="1"/>
</dbReference>
<keyword evidence="6" id="KW-0029">Amino-acid transport</keyword>
<feature type="transmembrane region" description="Helical" evidence="11">
    <location>
        <begin position="20"/>
        <end position="46"/>
    </location>
</feature>
<dbReference type="GO" id="GO:0006865">
    <property type="term" value="P:amino acid transport"/>
    <property type="evidence" value="ECO:0007669"/>
    <property type="project" value="UniProtKB-KW"/>
</dbReference>
<evidence type="ECO:0000256" key="2">
    <source>
        <dbReference type="ARBA" id="ARBA00010072"/>
    </source>
</evidence>
<organism evidence="13 14">
    <name type="scientific">Pseudomonas salomonii</name>
    <dbReference type="NCBI Taxonomy" id="191391"/>
    <lineage>
        <taxon>Bacteria</taxon>
        <taxon>Pseudomonadati</taxon>
        <taxon>Pseudomonadota</taxon>
        <taxon>Gammaproteobacteria</taxon>
        <taxon>Pseudomonadales</taxon>
        <taxon>Pseudomonadaceae</taxon>
        <taxon>Pseudomonas</taxon>
    </lineage>
</organism>
<comment type="subunit">
    <text evidence="10">The HisPMQJ complex is composed of two ATP-binding proteins (HisP), two transmembrane proteins (HisM and HisQ) and a solute-binding protein (HisJ). The HisPMQ-ArgT complex is composed of two ATP-binding proteins (HisP), two transmembrane proteins (HisM and HisQ) and a solute-binding protein (ArgT).</text>
</comment>
<evidence type="ECO:0000256" key="1">
    <source>
        <dbReference type="ARBA" id="ARBA00004429"/>
    </source>
</evidence>
<dbReference type="RefSeq" id="WP_069787703.1">
    <property type="nucleotide sequence ID" value="NZ_FNOX01000002.1"/>
</dbReference>
<evidence type="ECO:0000259" key="12">
    <source>
        <dbReference type="PROSITE" id="PS50928"/>
    </source>
</evidence>
<dbReference type="Proteomes" id="UP000182902">
    <property type="component" value="Unassembled WGS sequence"/>
</dbReference>
<dbReference type="GO" id="GO:0022857">
    <property type="term" value="F:transmembrane transporter activity"/>
    <property type="evidence" value="ECO:0007669"/>
    <property type="project" value="InterPro"/>
</dbReference>
<keyword evidence="7 11" id="KW-1133">Transmembrane helix</keyword>
<dbReference type="GO" id="GO:0043190">
    <property type="term" value="C:ATP-binding cassette (ABC) transporter complex"/>
    <property type="evidence" value="ECO:0007669"/>
    <property type="project" value="InterPro"/>
</dbReference>
<accession>A0A1H3G586</accession>
<evidence type="ECO:0000256" key="5">
    <source>
        <dbReference type="ARBA" id="ARBA00022692"/>
    </source>
</evidence>
<dbReference type="Gene3D" id="1.10.3720.10">
    <property type="entry name" value="MetI-like"/>
    <property type="match status" value="1"/>
</dbReference>
<reference evidence="13 14" key="1">
    <citation type="submission" date="2016-10" db="EMBL/GenBank/DDBJ databases">
        <authorList>
            <person name="de Groot N.N."/>
        </authorList>
    </citation>
    <scope>NUCLEOTIDE SEQUENCE [LARGE SCALE GENOMIC DNA]</scope>
    <source>
        <strain evidence="13 14">ICMP 14252</strain>
    </source>
</reference>
<feature type="transmembrane region" description="Helical" evidence="11">
    <location>
        <begin position="167"/>
        <end position="186"/>
    </location>
</feature>
<evidence type="ECO:0000256" key="10">
    <source>
        <dbReference type="ARBA" id="ARBA00046835"/>
    </source>
</evidence>